<name>A0A1G5XVU0_9BACT</name>
<evidence type="ECO:0000313" key="5">
    <source>
        <dbReference type="EMBL" id="SDA73984.1"/>
    </source>
</evidence>
<keyword evidence="6" id="KW-1185">Reference proteome</keyword>
<dbReference type="GO" id="GO:0005524">
    <property type="term" value="F:ATP binding"/>
    <property type="evidence" value="ECO:0007669"/>
    <property type="project" value="UniProtKB-KW"/>
</dbReference>
<proteinExistence type="predicted"/>
<keyword evidence="2" id="KW-0378">Hydrolase</keyword>
<dbReference type="Proteomes" id="UP000198756">
    <property type="component" value="Unassembled WGS sequence"/>
</dbReference>
<keyword evidence="1" id="KW-0547">Nucleotide-binding</keyword>
<accession>A0A1G5XVU0</accession>
<evidence type="ECO:0000313" key="6">
    <source>
        <dbReference type="Proteomes" id="UP000198756"/>
    </source>
</evidence>
<gene>
    <name evidence="5" type="ORF">SAMN03080617_01995</name>
</gene>
<dbReference type="STRING" id="279824.SAMN03080617_01995"/>
<protein>
    <submittedName>
        <fullName evidence="5">Biotin-dependent carboxylase uncharacterized domain-containing protein</fullName>
    </submittedName>
</protein>
<dbReference type="InterPro" id="IPR003778">
    <property type="entry name" value="CT_A_B"/>
</dbReference>
<dbReference type="GO" id="GO:0016787">
    <property type="term" value="F:hydrolase activity"/>
    <property type="evidence" value="ECO:0007669"/>
    <property type="project" value="UniProtKB-KW"/>
</dbReference>
<sequence length="292" mass="32419">MAIATVLKTGPGSSIQDLGRRGQANLGIPLSGAMDMKSFAWINHILQNEVNDAALEVSQPGFQIQFDSPTYIAIAGAEAIVRLNDQLIEKSNLIAIQSKDLLEIGAFLSGSIVYIGIKYGFKTPKILGSRSQYKGLTEDSILHKGTKIQYFMDSEASPVFNAKAKWSTEWYREEEILAYPGPDFHLLKENLREKLIGQTFRISQQSNRMGAQLLELLENDLPELPTNPVFPGTVQLTSGGKLIILLKDAQVTGGYPRILQLDVESQWKLAQKKPGSKVRFKLFQPRISTISR</sequence>
<dbReference type="SMART" id="SM00797">
    <property type="entry name" value="AHS2"/>
    <property type="match status" value="1"/>
</dbReference>
<dbReference type="PANTHER" id="PTHR43309:SF5">
    <property type="entry name" value="5-OXOPROLINASE SUBUNIT C"/>
    <property type="match status" value="1"/>
</dbReference>
<feature type="domain" description="Carboxyltransferase" evidence="4">
    <location>
        <begin position="25"/>
        <end position="287"/>
    </location>
</feature>
<dbReference type="AlphaFoldDB" id="A0A1G5XVU0"/>
<reference evidence="6" key="1">
    <citation type="submission" date="2016-10" db="EMBL/GenBank/DDBJ databases">
        <authorList>
            <person name="Varghese N."/>
            <person name="Submissions S."/>
        </authorList>
    </citation>
    <scope>NUCLEOTIDE SEQUENCE [LARGE SCALE GENOMIC DNA]</scope>
    <source>
        <strain evidence="6">DSM 22703</strain>
    </source>
</reference>
<dbReference type="EMBL" id="FMXE01000012">
    <property type="protein sequence ID" value="SDA73984.1"/>
    <property type="molecule type" value="Genomic_DNA"/>
</dbReference>
<dbReference type="InterPro" id="IPR029000">
    <property type="entry name" value="Cyclophilin-like_dom_sf"/>
</dbReference>
<evidence type="ECO:0000256" key="3">
    <source>
        <dbReference type="ARBA" id="ARBA00022840"/>
    </source>
</evidence>
<dbReference type="InterPro" id="IPR052708">
    <property type="entry name" value="PxpC"/>
</dbReference>
<dbReference type="PANTHER" id="PTHR43309">
    <property type="entry name" value="5-OXOPROLINASE SUBUNIT C"/>
    <property type="match status" value="1"/>
</dbReference>
<dbReference type="Pfam" id="PF02626">
    <property type="entry name" value="CT_A_B"/>
    <property type="match status" value="1"/>
</dbReference>
<keyword evidence="3" id="KW-0067">ATP-binding</keyword>
<evidence type="ECO:0000256" key="2">
    <source>
        <dbReference type="ARBA" id="ARBA00022801"/>
    </source>
</evidence>
<organism evidence="5 6">
    <name type="scientific">Algoriphagus alkaliphilus</name>
    <dbReference type="NCBI Taxonomy" id="279824"/>
    <lineage>
        <taxon>Bacteria</taxon>
        <taxon>Pseudomonadati</taxon>
        <taxon>Bacteroidota</taxon>
        <taxon>Cytophagia</taxon>
        <taxon>Cytophagales</taxon>
        <taxon>Cyclobacteriaceae</taxon>
        <taxon>Algoriphagus</taxon>
    </lineage>
</organism>
<evidence type="ECO:0000259" key="4">
    <source>
        <dbReference type="SMART" id="SM00797"/>
    </source>
</evidence>
<evidence type="ECO:0000256" key="1">
    <source>
        <dbReference type="ARBA" id="ARBA00022741"/>
    </source>
</evidence>
<dbReference type="Gene3D" id="2.40.100.10">
    <property type="entry name" value="Cyclophilin-like"/>
    <property type="match status" value="1"/>
</dbReference>